<dbReference type="GO" id="GO:0016485">
    <property type="term" value="P:protein processing"/>
    <property type="evidence" value="ECO:0007669"/>
    <property type="project" value="InterPro"/>
</dbReference>
<dbReference type="EMBL" id="QEAO01000022">
    <property type="protein sequence ID" value="TPX33177.1"/>
    <property type="molecule type" value="Genomic_DNA"/>
</dbReference>
<organism evidence="12 13">
    <name type="scientific">Synchytrium microbalum</name>
    <dbReference type="NCBI Taxonomy" id="1806994"/>
    <lineage>
        <taxon>Eukaryota</taxon>
        <taxon>Fungi</taxon>
        <taxon>Fungi incertae sedis</taxon>
        <taxon>Chytridiomycota</taxon>
        <taxon>Chytridiomycota incertae sedis</taxon>
        <taxon>Chytridiomycetes</taxon>
        <taxon>Synchytriales</taxon>
        <taxon>Synchytriaceae</taxon>
        <taxon>Synchytrium</taxon>
    </lineage>
</organism>
<keyword evidence="7 10" id="KW-1133">Transmembrane helix</keyword>
<evidence type="ECO:0000256" key="10">
    <source>
        <dbReference type="SAM" id="Phobius"/>
    </source>
</evidence>
<feature type="domain" description="Nicastrin small lobe" evidence="11">
    <location>
        <begin position="42"/>
        <end position="219"/>
    </location>
</feature>
<evidence type="ECO:0000256" key="1">
    <source>
        <dbReference type="ARBA" id="ARBA00004479"/>
    </source>
</evidence>
<evidence type="ECO:0000313" key="13">
    <source>
        <dbReference type="Proteomes" id="UP000319731"/>
    </source>
</evidence>
<evidence type="ECO:0000256" key="3">
    <source>
        <dbReference type="ARBA" id="ARBA00015303"/>
    </source>
</evidence>
<evidence type="ECO:0000256" key="4">
    <source>
        <dbReference type="ARBA" id="ARBA00022692"/>
    </source>
</evidence>
<dbReference type="Pfam" id="PF05450">
    <property type="entry name" value="Nicastrin"/>
    <property type="match status" value="1"/>
</dbReference>
<keyword evidence="4 10" id="KW-0812">Transmembrane</keyword>
<sequence>MSGSFQYFVFTPSVLTGPSSVNGQSSLYLESSFYQGLPSLSPCTRILNASQSIGCQAGAASGVLYAITSTEDVAAFIDSAPSALANYVLVMPPSLLQRHDNLEFLSALAATGRMAGVIVSQDTILFPNSQPAAFSPDSTTPNYQYGLYANSTSAPVIWNPNGNSLIYQNYPYPIFGGYPFDTSSQTTLATLREAVLSNKAKGYNQYPLYSAEFDAFMWAAVDSRTCLRRSWCDPIGGLSVWSTLSTNLASNDGKPIIVVASKIDGDAFFHDLAWGVESTLSGMITELAVIDALRRSTTSLTTLPKHIVFTFFNAENFGLAGSQRFVQDISSTFSCTTSPPSGTTGGTTGCYTPDGIQAACWNPCFAHSQFTRINFNNIESVIELGQVSSAASTTGNGTSLNFYLHSDDENADNLALKTRWSSTFSQPGYNGGALPVTIQNAVVAGSVSKRLPPSSAMAFLQKKRIPAMVISDFQSQFSNPFYNSEYDTNTRLSNINITSLCAIANVTAKSLWGLASNDGVALPSSVVVNCSFVAELVSCLAGNFSCPLIHGLIGATGVAHVSNYPSVFAYDNPSAYTRFLKSLVATITGTPGVNCSSDADCTQPTGMCVSSTCISSQTFYHYAFGTGIKFNADASVWEVTDSTKGTWVESRWYSTRSRLLLVSAPSIQIVQVVVGVLLTLITLGIALYLERTLLSKL</sequence>
<dbReference type="InterPro" id="IPR008710">
    <property type="entry name" value="Nicastrin"/>
</dbReference>
<dbReference type="Proteomes" id="UP000319731">
    <property type="component" value="Unassembled WGS sequence"/>
</dbReference>
<keyword evidence="13" id="KW-1185">Reference proteome</keyword>
<dbReference type="InterPro" id="IPR041084">
    <property type="entry name" value="Ncstrn_small"/>
</dbReference>
<evidence type="ECO:0000259" key="11">
    <source>
        <dbReference type="Pfam" id="PF18266"/>
    </source>
</evidence>
<dbReference type="STRING" id="1806994.A0A507BWG5"/>
<keyword evidence="9" id="KW-0325">Glycoprotein</keyword>
<dbReference type="AlphaFoldDB" id="A0A507BWG5"/>
<evidence type="ECO:0000256" key="9">
    <source>
        <dbReference type="ARBA" id="ARBA00023180"/>
    </source>
</evidence>
<evidence type="ECO:0000256" key="2">
    <source>
        <dbReference type="ARBA" id="ARBA00007717"/>
    </source>
</evidence>
<name>A0A507BWG5_9FUNG</name>
<evidence type="ECO:0000256" key="8">
    <source>
        <dbReference type="ARBA" id="ARBA00023136"/>
    </source>
</evidence>
<dbReference type="GO" id="GO:0005886">
    <property type="term" value="C:plasma membrane"/>
    <property type="evidence" value="ECO:0007669"/>
    <property type="project" value="TreeGrafter"/>
</dbReference>
<proteinExistence type="inferred from homology"/>
<comment type="subcellular location">
    <subcellularLocation>
        <location evidence="1">Membrane</location>
        <topology evidence="1">Single-pass type I membrane protein</topology>
    </subcellularLocation>
</comment>
<dbReference type="SUPFAM" id="SSF53187">
    <property type="entry name" value="Zn-dependent exopeptidases"/>
    <property type="match status" value="1"/>
</dbReference>
<keyword evidence="5" id="KW-0732">Signal</keyword>
<keyword evidence="8 10" id="KW-0472">Membrane</keyword>
<accession>A0A507BWG5</accession>
<keyword evidence="6" id="KW-0914">Notch signaling pathway</keyword>
<feature type="transmembrane region" description="Helical" evidence="10">
    <location>
        <begin position="669"/>
        <end position="689"/>
    </location>
</feature>
<comment type="caution">
    <text evidence="12">The sequence shown here is derived from an EMBL/GenBank/DDBJ whole genome shotgun (WGS) entry which is preliminary data.</text>
</comment>
<dbReference type="PANTHER" id="PTHR21092">
    <property type="entry name" value="NICASTRIN"/>
    <property type="match status" value="1"/>
</dbReference>
<dbReference type="Pfam" id="PF18266">
    <property type="entry name" value="Ncstrn_small"/>
    <property type="match status" value="1"/>
</dbReference>
<evidence type="ECO:0000256" key="5">
    <source>
        <dbReference type="ARBA" id="ARBA00022729"/>
    </source>
</evidence>
<evidence type="ECO:0000256" key="7">
    <source>
        <dbReference type="ARBA" id="ARBA00022989"/>
    </source>
</evidence>
<gene>
    <name evidence="12" type="ORF">SmJEL517_g03817</name>
</gene>
<protein>
    <recommendedName>
        <fullName evidence="3">Nicastrin</fullName>
    </recommendedName>
</protein>
<dbReference type="OrthoDB" id="10265862at2759"/>
<reference evidence="12 13" key="1">
    <citation type="journal article" date="2019" name="Sci. Rep.">
        <title>Comparative genomics of chytrid fungi reveal insights into the obligate biotrophic and pathogenic lifestyle of Synchytrium endobioticum.</title>
        <authorList>
            <person name="van de Vossenberg B.T.L.H."/>
            <person name="Warris S."/>
            <person name="Nguyen H.D.T."/>
            <person name="van Gent-Pelzer M.P.E."/>
            <person name="Joly D.L."/>
            <person name="van de Geest H.C."/>
            <person name="Bonants P.J.M."/>
            <person name="Smith D.S."/>
            <person name="Levesque C.A."/>
            <person name="van der Lee T.A.J."/>
        </authorList>
    </citation>
    <scope>NUCLEOTIDE SEQUENCE [LARGE SCALE GENOMIC DNA]</scope>
    <source>
        <strain evidence="12 13">JEL517</strain>
    </source>
</reference>
<dbReference type="PANTHER" id="PTHR21092:SF0">
    <property type="entry name" value="NICASTRIN"/>
    <property type="match status" value="1"/>
</dbReference>
<comment type="similarity">
    <text evidence="2">Belongs to the nicastrin family.</text>
</comment>
<dbReference type="GeneID" id="42005042"/>
<evidence type="ECO:0000256" key="6">
    <source>
        <dbReference type="ARBA" id="ARBA00022976"/>
    </source>
</evidence>
<dbReference type="Gene3D" id="3.40.630.10">
    <property type="entry name" value="Zn peptidases"/>
    <property type="match status" value="1"/>
</dbReference>
<dbReference type="RefSeq" id="XP_031024219.1">
    <property type="nucleotide sequence ID" value="XM_031169745.1"/>
</dbReference>
<evidence type="ECO:0000313" key="12">
    <source>
        <dbReference type="EMBL" id="TPX33177.1"/>
    </source>
</evidence>